<organism evidence="2 3">
    <name type="scientific">Tissierella simiarum</name>
    <dbReference type="NCBI Taxonomy" id="2841534"/>
    <lineage>
        <taxon>Bacteria</taxon>
        <taxon>Bacillati</taxon>
        <taxon>Bacillota</taxon>
        <taxon>Tissierellia</taxon>
        <taxon>Tissierellales</taxon>
        <taxon>Tissierellaceae</taxon>
        <taxon>Tissierella</taxon>
    </lineage>
</organism>
<feature type="transmembrane region" description="Helical" evidence="1">
    <location>
        <begin position="31"/>
        <end position="51"/>
    </location>
</feature>
<evidence type="ECO:0000256" key="1">
    <source>
        <dbReference type="SAM" id="Phobius"/>
    </source>
</evidence>
<name>A0ABS6E3K6_9FIRM</name>
<accession>A0ABS6E3K6</accession>
<reference evidence="2 3" key="1">
    <citation type="submission" date="2021-06" db="EMBL/GenBank/DDBJ databases">
        <authorList>
            <person name="Sun Q."/>
            <person name="Li D."/>
        </authorList>
    </citation>
    <scope>NUCLEOTIDE SEQUENCE [LARGE SCALE GENOMIC DNA]</scope>
    <source>
        <strain evidence="2 3">MSJ-40</strain>
    </source>
</reference>
<keyword evidence="1" id="KW-1133">Transmembrane helix</keyword>
<dbReference type="RefSeq" id="WP_216517673.1">
    <property type="nucleotide sequence ID" value="NZ_JAHLPM010000004.1"/>
</dbReference>
<gene>
    <name evidence="2" type="ORF">KQI42_05715</name>
</gene>
<protein>
    <submittedName>
        <fullName evidence="2">Uncharacterized protein</fullName>
    </submittedName>
</protein>
<dbReference type="EMBL" id="JAHLPM010000004">
    <property type="protein sequence ID" value="MBU5437493.1"/>
    <property type="molecule type" value="Genomic_DNA"/>
</dbReference>
<proteinExistence type="predicted"/>
<sequence>MSAWNILVVWSKTTGDVKYQNMFALAKNAQISFTLLSIGTVLIAINIALINTSKWIKRNNKVGHFQPYPY</sequence>
<comment type="caution">
    <text evidence="2">The sequence shown here is derived from an EMBL/GenBank/DDBJ whole genome shotgun (WGS) entry which is preliminary data.</text>
</comment>
<evidence type="ECO:0000313" key="3">
    <source>
        <dbReference type="Proteomes" id="UP000749471"/>
    </source>
</evidence>
<keyword evidence="1" id="KW-0812">Transmembrane</keyword>
<dbReference type="Proteomes" id="UP000749471">
    <property type="component" value="Unassembled WGS sequence"/>
</dbReference>
<evidence type="ECO:0000313" key="2">
    <source>
        <dbReference type="EMBL" id="MBU5437493.1"/>
    </source>
</evidence>
<keyword evidence="3" id="KW-1185">Reference proteome</keyword>
<keyword evidence="1" id="KW-0472">Membrane</keyword>